<dbReference type="EMBL" id="LXQA010635876">
    <property type="protein sequence ID" value="MCI63364.1"/>
    <property type="molecule type" value="Genomic_DNA"/>
</dbReference>
<sequence length="65" mass="7036">YDSGEGSKLRVAGEVDGSKQRWFGGGGHVSGCRRSMVDGGSTVGRRWVDDVDVENLPWKLVQLEG</sequence>
<accession>A0A392TRQ5</accession>
<reference evidence="1 2" key="1">
    <citation type="journal article" date="2018" name="Front. Plant Sci.">
        <title>Red Clover (Trifolium pratense) and Zigzag Clover (T. medium) - A Picture of Genomic Similarities and Differences.</title>
        <authorList>
            <person name="Dluhosova J."/>
            <person name="Istvanek J."/>
            <person name="Nedelnik J."/>
            <person name="Repkova J."/>
        </authorList>
    </citation>
    <scope>NUCLEOTIDE SEQUENCE [LARGE SCALE GENOMIC DNA]</scope>
    <source>
        <strain evidence="2">cv. 10/8</strain>
        <tissue evidence="1">Leaf</tissue>
    </source>
</reference>
<dbReference type="AlphaFoldDB" id="A0A392TRQ5"/>
<name>A0A392TRQ5_9FABA</name>
<proteinExistence type="predicted"/>
<feature type="non-terminal residue" evidence="1">
    <location>
        <position position="1"/>
    </location>
</feature>
<protein>
    <submittedName>
        <fullName evidence="1">Uncharacterized protein</fullName>
    </submittedName>
</protein>
<keyword evidence="2" id="KW-1185">Reference proteome</keyword>
<comment type="caution">
    <text evidence="1">The sequence shown here is derived from an EMBL/GenBank/DDBJ whole genome shotgun (WGS) entry which is preliminary data.</text>
</comment>
<evidence type="ECO:0000313" key="2">
    <source>
        <dbReference type="Proteomes" id="UP000265520"/>
    </source>
</evidence>
<organism evidence="1 2">
    <name type="scientific">Trifolium medium</name>
    <dbReference type="NCBI Taxonomy" id="97028"/>
    <lineage>
        <taxon>Eukaryota</taxon>
        <taxon>Viridiplantae</taxon>
        <taxon>Streptophyta</taxon>
        <taxon>Embryophyta</taxon>
        <taxon>Tracheophyta</taxon>
        <taxon>Spermatophyta</taxon>
        <taxon>Magnoliopsida</taxon>
        <taxon>eudicotyledons</taxon>
        <taxon>Gunneridae</taxon>
        <taxon>Pentapetalae</taxon>
        <taxon>rosids</taxon>
        <taxon>fabids</taxon>
        <taxon>Fabales</taxon>
        <taxon>Fabaceae</taxon>
        <taxon>Papilionoideae</taxon>
        <taxon>50 kb inversion clade</taxon>
        <taxon>NPAAA clade</taxon>
        <taxon>Hologalegina</taxon>
        <taxon>IRL clade</taxon>
        <taxon>Trifolieae</taxon>
        <taxon>Trifolium</taxon>
    </lineage>
</organism>
<dbReference type="Proteomes" id="UP000265520">
    <property type="component" value="Unassembled WGS sequence"/>
</dbReference>
<evidence type="ECO:0000313" key="1">
    <source>
        <dbReference type="EMBL" id="MCI63364.1"/>
    </source>
</evidence>